<proteinExistence type="predicted"/>
<keyword evidence="1" id="KW-0175">Coiled coil</keyword>
<protein>
    <submittedName>
        <fullName evidence="2">Uncharacterized protein</fullName>
    </submittedName>
</protein>
<dbReference type="AlphaFoldDB" id="A0A386JBW3"/>
<keyword evidence="2" id="KW-0614">Plasmid</keyword>
<reference evidence="2" key="1">
    <citation type="journal article" date="2018" name="Sci. Rep.">
        <title>Novel Clade C-I Clostridium difficile strains escape diagnostic tests, differ in pathogenicity potential and carry toxins on extrachromosomal elements.</title>
        <authorList>
            <person name="Ramirez-Vargas G."/>
            <person name="Lopez-Urena D."/>
            <person name="Badilla A."/>
            <person name="Orozco-Aguilar J."/>
            <person name="Murillo T."/>
            <person name="Rojas P."/>
            <person name="Riedel T."/>
            <person name="Overmann J."/>
            <person name="Gonzalez G."/>
            <person name="Chaves-Olarte E."/>
            <person name="Quesada-Gomez C."/>
            <person name="Rodriguez C."/>
        </authorList>
    </citation>
    <scope>NUCLEOTIDE SEQUENCE</scope>
    <source>
        <strain evidence="2">HSJD-312</strain>
        <plasmid evidence="2">pHSJD-312</plasmid>
    </source>
</reference>
<evidence type="ECO:0000256" key="1">
    <source>
        <dbReference type="SAM" id="Coils"/>
    </source>
</evidence>
<sequence length="266" mass="31348">MNEEMRYEFETSRGICELVISKNLKGKKFEIETLVIDGNLLKDRGERWAEFTYYCMEFVIELGHEVAKQAGKLFNMKKKKFYIKAPPELEKMREAFLKEAYKIERDYYNNVWENLGEDETIELVIGTSRFYINNKEINQSTNLKELMDEIDKVAYEVGGIFKKRKTFEFADTCQITKKTLLEAAEKAKQILAEKQEKIEKQKEDRKQKEQEEIARLIEEAKRTGQKQVVKSWAVSCNDPNEACDLDIMTEMIDENGKIEIIRSHTY</sequence>
<dbReference type="RefSeq" id="WP_021383398.1">
    <property type="nucleotide sequence ID" value="NZ_LJCL01000008.1"/>
</dbReference>
<feature type="coiled-coil region" evidence="1">
    <location>
        <begin position="177"/>
        <end position="226"/>
    </location>
</feature>
<gene>
    <name evidence="2" type="ORF">pHSJD-312_00045</name>
</gene>
<name>A0A386JBW3_CLODI</name>
<organism evidence="2">
    <name type="scientific">Clostridioides difficile</name>
    <name type="common">Peptoclostridium difficile</name>
    <dbReference type="NCBI Taxonomy" id="1496"/>
    <lineage>
        <taxon>Bacteria</taxon>
        <taxon>Bacillati</taxon>
        <taxon>Bacillota</taxon>
        <taxon>Clostridia</taxon>
        <taxon>Peptostreptococcales</taxon>
        <taxon>Peptostreptococcaceae</taxon>
        <taxon>Clostridioides</taxon>
    </lineage>
</organism>
<accession>A0A386JBW3</accession>
<geneLocation type="plasmid" evidence="2">
    <name>pHSJD-312</name>
</geneLocation>
<dbReference type="EMBL" id="MG973074">
    <property type="protein sequence ID" value="AYD68666.1"/>
    <property type="molecule type" value="Genomic_DNA"/>
</dbReference>
<evidence type="ECO:0000313" key="2">
    <source>
        <dbReference type="EMBL" id="AYD68666.1"/>
    </source>
</evidence>